<evidence type="ECO:0000256" key="1">
    <source>
        <dbReference type="ARBA" id="ARBA00022614"/>
    </source>
</evidence>
<dbReference type="InterPro" id="IPR027417">
    <property type="entry name" value="P-loop_NTPase"/>
</dbReference>
<dbReference type="InterPro" id="IPR035897">
    <property type="entry name" value="Toll_tir_struct_dom_sf"/>
</dbReference>
<feature type="chain" id="PRO_5017444782" evidence="5">
    <location>
        <begin position="20"/>
        <end position="993"/>
    </location>
</feature>
<dbReference type="InterPro" id="IPR042197">
    <property type="entry name" value="Apaf_helical"/>
</dbReference>
<name>A0A396I1T7_MEDTR</name>
<dbReference type="SUPFAM" id="SSF46785">
    <property type="entry name" value="Winged helix' DNA-binding domain"/>
    <property type="match status" value="1"/>
</dbReference>
<dbReference type="PRINTS" id="PR00364">
    <property type="entry name" value="DISEASERSIST"/>
</dbReference>
<dbReference type="InterPro" id="IPR058192">
    <property type="entry name" value="WHD_ROQ1-like"/>
</dbReference>
<dbReference type="PANTHER" id="PTHR11017:SF263">
    <property type="entry name" value="ADP-RIBOSYL CYCLASE_CYCLIC ADP-RIBOSE HYDROLASE"/>
    <property type="match status" value="1"/>
</dbReference>
<dbReference type="GO" id="GO:0043531">
    <property type="term" value="F:ADP binding"/>
    <property type="evidence" value="ECO:0007669"/>
    <property type="project" value="InterPro"/>
</dbReference>
<dbReference type="Gramene" id="rna20626">
    <property type="protein sequence ID" value="RHN58693.1"/>
    <property type="gene ID" value="gene20626"/>
</dbReference>
<dbReference type="InterPro" id="IPR044974">
    <property type="entry name" value="Disease_R_plants"/>
</dbReference>
<dbReference type="InterPro" id="IPR002182">
    <property type="entry name" value="NB-ARC"/>
</dbReference>
<evidence type="ECO:0000313" key="8">
    <source>
        <dbReference type="Proteomes" id="UP000265566"/>
    </source>
</evidence>
<dbReference type="SUPFAM" id="SSF52540">
    <property type="entry name" value="P-loop containing nucleoside triphosphate hydrolases"/>
    <property type="match status" value="1"/>
</dbReference>
<dbReference type="Gene3D" id="3.40.50.300">
    <property type="entry name" value="P-loop containing nucleotide triphosphate hydrolases"/>
    <property type="match status" value="1"/>
</dbReference>
<dbReference type="SUPFAM" id="SSF52058">
    <property type="entry name" value="L domain-like"/>
    <property type="match status" value="1"/>
</dbReference>
<dbReference type="Proteomes" id="UP000265566">
    <property type="component" value="Chromosome 4"/>
</dbReference>
<dbReference type="PROSITE" id="PS50104">
    <property type="entry name" value="TIR"/>
    <property type="match status" value="1"/>
</dbReference>
<dbReference type="Pfam" id="PF23282">
    <property type="entry name" value="WHD_ROQ1"/>
    <property type="match status" value="1"/>
</dbReference>
<keyword evidence="2" id="KW-0677">Repeat</keyword>
<reference evidence="8" key="1">
    <citation type="journal article" date="2018" name="Nat. Plants">
        <title>Whole-genome landscape of Medicago truncatula symbiotic genes.</title>
        <authorList>
            <person name="Pecrix Y."/>
            <person name="Staton S.E."/>
            <person name="Sallet E."/>
            <person name="Lelandais-Briere C."/>
            <person name="Moreau S."/>
            <person name="Carrere S."/>
            <person name="Blein T."/>
            <person name="Jardinaud M.F."/>
            <person name="Latrasse D."/>
            <person name="Zouine M."/>
            <person name="Zahm M."/>
            <person name="Kreplak J."/>
            <person name="Mayjonade B."/>
            <person name="Satge C."/>
            <person name="Perez M."/>
            <person name="Cauet S."/>
            <person name="Marande W."/>
            <person name="Chantry-Darmon C."/>
            <person name="Lopez-Roques C."/>
            <person name="Bouchez O."/>
            <person name="Berard A."/>
            <person name="Debelle F."/>
            <person name="Munos S."/>
            <person name="Bendahmane A."/>
            <person name="Berges H."/>
            <person name="Niebel A."/>
            <person name="Buitink J."/>
            <person name="Frugier F."/>
            <person name="Benhamed M."/>
            <person name="Crespi M."/>
            <person name="Gouzy J."/>
            <person name="Gamas P."/>
        </authorList>
    </citation>
    <scope>NUCLEOTIDE SEQUENCE [LARGE SCALE GENOMIC DNA]</scope>
    <source>
        <strain evidence="8">cv. Jemalong A17</strain>
    </source>
</reference>
<keyword evidence="1" id="KW-0433">Leucine-rich repeat</keyword>
<dbReference type="GO" id="GO:0007165">
    <property type="term" value="P:signal transduction"/>
    <property type="evidence" value="ECO:0007669"/>
    <property type="project" value="InterPro"/>
</dbReference>
<evidence type="ECO:0000259" key="6">
    <source>
        <dbReference type="PROSITE" id="PS50104"/>
    </source>
</evidence>
<keyword evidence="5" id="KW-0732">Signal</keyword>
<evidence type="ECO:0000256" key="4">
    <source>
        <dbReference type="ARBA" id="ARBA00023027"/>
    </source>
</evidence>
<dbReference type="Pfam" id="PF00931">
    <property type="entry name" value="NB-ARC"/>
    <property type="match status" value="1"/>
</dbReference>
<dbReference type="Pfam" id="PF01582">
    <property type="entry name" value="TIR"/>
    <property type="match status" value="1"/>
</dbReference>
<evidence type="ECO:0000256" key="5">
    <source>
        <dbReference type="SAM" id="SignalP"/>
    </source>
</evidence>
<dbReference type="InterPro" id="IPR036390">
    <property type="entry name" value="WH_DNA-bd_sf"/>
</dbReference>
<sequence>MMILLVWIIALLGFLKVAASLLRRGQERRDGAGLIPEVEGVAEREMPNNTPQLKYDVFVSFRGEDIRHSFLSHLVKAFPRKQINAFVDDALTRGDDISHSLFEAIEGSPISLVIFSKNYASSHWCLDELVKIIECKEKYGQIVLPIFYGVKPTNVRHQKKSYENAFSKLEKMHNSSQVQIWRDALKISCNSSGITSSSFPNDAVLVEEITKVVLMRLSELKNSPVNSKELVGIDKPIADLNSLLKKESEQVRVIGIWGMGGIGKTTIAEEIFSQNRSDYDGCCFLEKVSERLKTPGGVGCLKESLLSELLKESVKELSGDIKRRISRMKVLIVLDDVKETDQLEMLFGTLDWFQSDSRIILTSRDKQVLRNNEVEDDDIYEVGVLDSSEALVLFNSNAFKQSHLEMEYYELSKSVVNYAKGIPLVLKVLAHMLRGKKKEVWESQLDKLRRLPVQKVYDAMRLSYDDLDRLEQKYFLDIACFFNGLDLKVDYMKHLLKDCDSDNYVAGGLETLKDKALITISEDNVISMHDILQEMGWEIVRQESSDLGKRSRLWNPDEIYDVLKNDKGTNAIRSISLPTMRELKLSRHVFDKMTNLRFLYFGGIEGFDCFPQGLQSFPLGIKYLHWTYCPLKSFPEKFSAKNLVILDLSDSLVEKLWCGVQDLINLKEVRLSYSMLLKELPDFSKAINLKVLNISSCYQLKSVHPSILSLNRLEQLGLSWCPINALPSSFGCQRKLEILVLRYSDIEIIPSSIKNLTRLRKLDIRGCLKLVALPELPSSVETLLVKDSFSLKTVLFPSTVAEQFKENKKSVEFWNCENLDESSLINVGLNVQINLMKYANFGSDEAMYVYPGSSIPEWLEYKTTKDDMIIDLSQPRLSPLLGFVFCIVFPKCLLNFSKFILKITTIEGDNEKDGVDINLRSMPLDIYLDHVCMIQDQRCSGYLTRIAKNQTSFKIKVTAMSGFIKVKLKGFGMSPINQSTYQNLIQQMEYECA</sequence>
<evidence type="ECO:0000313" key="7">
    <source>
        <dbReference type="EMBL" id="RHN58693.1"/>
    </source>
</evidence>
<dbReference type="AlphaFoldDB" id="A0A396I1T7"/>
<evidence type="ECO:0000256" key="2">
    <source>
        <dbReference type="ARBA" id="ARBA00022737"/>
    </source>
</evidence>
<proteinExistence type="predicted"/>
<dbReference type="EMBL" id="PSQE01000004">
    <property type="protein sequence ID" value="RHN58693.1"/>
    <property type="molecule type" value="Genomic_DNA"/>
</dbReference>
<dbReference type="InterPro" id="IPR032675">
    <property type="entry name" value="LRR_dom_sf"/>
</dbReference>
<gene>
    <name evidence="7" type="ORF">MtrunA17_Chr4g0005101</name>
</gene>
<dbReference type="Gene3D" id="3.40.50.10140">
    <property type="entry name" value="Toll/interleukin-1 receptor homology (TIR) domain"/>
    <property type="match status" value="1"/>
</dbReference>
<comment type="caution">
    <text evidence="7">The sequence shown here is derived from an EMBL/GenBank/DDBJ whole genome shotgun (WGS) entry which is preliminary data.</text>
</comment>
<keyword evidence="4" id="KW-0520">NAD</keyword>
<keyword evidence="3" id="KW-0611">Plant defense</keyword>
<dbReference type="InterPro" id="IPR000157">
    <property type="entry name" value="TIR_dom"/>
</dbReference>
<evidence type="ECO:0000256" key="3">
    <source>
        <dbReference type="ARBA" id="ARBA00022821"/>
    </source>
</evidence>
<dbReference type="FunFam" id="3.40.50.10140:FF:000007">
    <property type="entry name" value="Disease resistance protein (TIR-NBS-LRR class)"/>
    <property type="match status" value="1"/>
</dbReference>
<dbReference type="GO" id="GO:0006952">
    <property type="term" value="P:defense response"/>
    <property type="evidence" value="ECO:0007669"/>
    <property type="project" value="UniProtKB-KW"/>
</dbReference>
<dbReference type="SMART" id="SM00255">
    <property type="entry name" value="TIR"/>
    <property type="match status" value="1"/>
</dbReference>
<dbReference type="GO" id="GO:0003677">
    <property type="term" value="F:DNA binding"/>
    <property type="evidence" value="ECO:0007669"/>
    <property type="project" value="UniProtKB-KW"/>
</dbReference>
<dbReference type="SUPFAM" id="SSF52200">
    <property type="entry name" value="Toll/Interleukin receptor TIR domain"/>
    <property type="match status" value="1"/>
</dbReference>
<feature type="domain" description="TIR" evidence="6">
    <location>
        <begin position="53"/>
        <end position="217"/>
    </location>
</feature>
<dbReference type="Gene3D" id="1.10.8.430">
    <property type="entry name" value="Helical domain of apoptotic protease-activating factors"/>
    <property type="match status" value="1"/>
</dbReference>
<keyword evidence="7" id="KW-0238">DNA-binding</keyword>
<organism evidence="7 8">
    <name type="scientific">Medicago truncatula</name>
    <name type="common">Barrel medic</name>
    <name type="synonym">Medicago tribuloides</name>
    <dbReference type="NCBI Taxonomy" id="3880"/>
    <lineage>
        <taxon>Eukaryota</taxon>
        <taxon>Viridiplantae</taxon>
        <taxon>Streptophyta</taxon>
        <taxon>Embryophyta</taxon>
        <taxon>Tracheophyta</taxon>
        <taxon>Spermatophyta</taxon>
        <taxon>Magnoliopsida</taxon>
        <taxon>eudicotyledons</taxon>
        <taxon>Gunneridae</taxon>
        <taxon>Pentapetalae</taxon>
        <taxon>rosids</taxon>
        <taxon>fabids</taxon>
        <taxon>Fabales</taxon>
        <taxon>Fabaceae</taxon>
        <taxon>Papilionoideae</taxon>
        <taxon>50 kb inversion clade</taxon>
        <taxon>NPAAA clade</taxon>
        <taxon>Hologalegina</taxon>
        <taxon>IRL clade</taxon>
        <taxon>Trifolieae</taxon>
        <taxon>Medicago</taxon>
    </lineage>
</organism>
<dbReference type="PANTHER" id="PTHR11017">
    <property type="entry name" value="LEUCINE-RICH REPEAT-CONTAINING PROTEIN"/>
    <property type="match status" value="1"/>
</dbReference>
<feature type="signal peptide" evidence="5">
    <location>
        <begin position="1"/>
        <end position="19"/>
    </location>
</feature>
<dbReference type="Gene3D" id="3.80.10.10">
    <property type="entry name" value="Ribonuclease Inhibitor"/>
    <property type="match status" value="1"/>
</dbReference>
<protein>
    <submittedName>
        <fullName evidence="7">Putative TIR domain, winged helix-turn-helix DNA-binding domain-containing protein</fullName>
    </submittedName>
</protein>
<accession>A0A396I1T7</accession>